<proteinExistence type="predicted"/>
<gene>
    <name evidence="1" type="ORF">BS50DRAFT_64437</name>
</gene>
<organism evidence="1 2">
    <name type="scientific">Corynespora cassiicola Philippines</name>
    <dbReference type="NCBI Taxonomy" id="1448308"/>
    <lineage>
        <taxon>Eukaryota</taxon>
        <taxon>Fungi</taxon>
        <taxon>Dikarya</taxon>
        <taxon>Ascomycota</taxon>
        <taxon>Pezizomycotina</taxon>
        <taxon>Dothideomycetes</taxon>
        <taxon>Pleosporomycetidae</taxon>
        <taxon>Pleosporales</taxon>
        <taxon>Corynesporascaceae</taxon>
        <taxon>Corynespora</taxon>
    </lineage>
</organism>
<accession>A0A2T2NJQ7</accession>
<keyword evidence="2" id="KW-1185">Reference proteome</keyword>
<name>A0A2T2NJQ7_CORCC</name>
<sequence length="137" mass="15386">MPTGSLASPCCHIHETCRTRRHHRCLHEPASPSVLCGSSPGRSEMVTVVSRAPGKLLEQHFAARRALQFLRSTLLDNGLTWGMQLSFCHHSAAFRWVLRATPPKPTREPLRTPCPPGARTDLRPWKRFPSETGLVMR</sequence>
<reference evidence="1 2" key="1">
    <citation type="journal article" date="2018" name="Front. Microbiol.">
        <title>Genome-Wide Analysis of Corynespora cassiicola Leaf Fall Disease Putative Effectors.</title>
        <authorList>
            <person name="Lopez D."/>
            <person name="Ribeiro S."/>
            <person name="Label P."/>
            <person name="Fumanal B."/>
            <person name="Venisse J.S."/>
            <person name="Kohler A."/>
            <person name="de Oliveira R.R."/>
            <person name="Labutti K."/>
            <person name="Lipzen A."/>
            <person name="Lail K."/>
            <person name="Bauer D."/>
            <person name="Ohm R.A."/>
            <person name="Barry K.W."/>
            <person name="Spatafora J."/>
            <person name="Grigoriev I.V."/>
            <person name="Martin F.M."/>
            <person name="Pujade-Renaud V."/>
        </authorList>
    </citation>
    <scope>NUCLEOTIDE SEQUENCE [LARGE SCALE GENOMIC DNA]</scope>
    <source>
        <strain evidence="1 2">Philippines</strain>
    </source>
</reference>
<dbReference type="EMBL" id="KZ678137">
    <property type="protein sequence ID" value="PSN65671.1"/>
    <property type="molecule type" value="Genomic_DNA"/>
</dbReference>
<evidence type="ECO:0000313" key="2">
    <source>
        <dbReference type="Proteomes" id="UP000240883"/>
    </source>
</evidence>
<evidence type="ECO:0000313" key="1">
    <source>
        <dbReference type="EMBL" id="PSN65671.1"/>
    </source>
</evidence>
<dbReference type="Proteomes" id="UP000240883">
    <property type="component" value="Unassembled WGS sequence"/>
</dbReference>
<dbReference type="AlphaFoldDB" id="A0A2T2NJQ7"/>
<protein>
    <submittedName>
        <fullName evidence="1">Uncharacterized protein</fullName>
    </submittedName>
</protein>